<keyword evidence="1" id="KW-0472">Membrane</keyword>
<reference evidence="2 3" key="1">
    <citation type="submission" date="2016-11" db="EMBL/GenBank/DDBJ databases">
        <title>Tenacibaculum sp. LPB0136, isolated from marine environment.</title>
        <authorList>
            <person name="Kim E."/>
            <person name="Yi H."/>
        </authorList>
    </citation>
    <scope>NUCLEOTIDE SEQUENCE [LARGE SCALE GENOMIC DNA]</scope>
    <source>
        <strain evidence="2 3">LPB0136</strain>
    </source>
</reference>
<proteinExistence type="predicted"/>
<accession>A0A1L3JM41</accession>
<dbReference type="AlphaFoldDB" id="A0A1L3JM41"/>
<feature type="transmembrane region" description="Helical" evidence="1">
    <location>
        <begin position="154"/>
        <end position="173"/>
    </location>
</feature>
<keyword evidence="1" id="KW-1133">Transmembrane helix</keyword>
<evidence type="ECO:0000313" key="3">
    <source>
        <dbReference type="Proteomes" id="UP000181898"/>
    </source>
</evidence>
<feature type="transmembrane region" description="Helical" evidence="1">
    <location>
        <begin position="180"/>
        <end position="198"/>
    </location>
</feature>
<feature type="transmembrane region" description="Helical" evidence="1">
    <location>
        <begin position="103"/>
        <end position="122"/>
    </location>
</feature>
<dbReference type="STRING" id="1850252.LPB136_12615"/>
<protein>
    <recommendedName>
        <fullName evidence="4">PA-phosphatase</fullName>
    </recommendedName>
</protein>
<sequence length="199" mass="22263">MRFHKLISVLLHPIVVPTIGVILYFLTVPTLFVKSQKLAILGLIFVATYFVPLVILIILKALNKIESYQVSTIKERKLPLAFMIVLFYLLGNSLYNIAQIRDIGILFYATSLGLMLIYILFLFKLKTSLHLISMGIALGFFLLMSTLYSTNFTAIIIVIIILSGLLGSSRLHLKAHTSTEVYLGFTLGVIAPFLITIIL</sequence>
<evidence type="ECO:0008006" key="4">
    <source>
        <dbReference type="Google" id="ProtNLM"/>
    </source>
</evidence>
<gene>
    <name evidence="2" type="ORF">LPB136_12615</name>
</gene>
<feature type="transmembrane region" description="Helical" evidence="1">
    <location>
        <begin position="129"/>
        <end position="148"/>
    </location>
</feature>
<dbReference type="EMBL" id="CP018155">
    <property type="protein sequence ID" value="APG66162.1"/>
    <property type="molecule type" value="Genomic_DNA"/>
</dbReference>
<feature type="transmembrane region" description="Helical" evidence="1">
    <location>
        <begin position="38"/>
        <end position="59"/>
    </location>
</feature>
<dbReference type="Proteomes" id="UP000181898">
    <property type="component" value="Chromosome"/>
</dbReference>
<name>A0A1L3JM41_9FLAO</name>
<feature type="transmembrane region" description="Helical" evidence="1">
    <location>
        <begin position="80"/>
        <end position="97"/>
    </location>
</feature>
<dbReference type="OrthoDB" id="9786064at2"/>
<evidence type="ECO:0000313" key="2">
    <source>
        <dbReference type="EMBL" id="APG66162.1"/>
    </source>
</evidence>
<feature type="transmembrane region" description="Helical" evidence="1">
    <location>
        <begin position="7"/>
        <end position="26"/>
    </location>
</feature>
<keyword evidence="3" id="KW-1185">Reference proteome</keyword>
<keyword evidence="1" id="KW-0812">Transmembrane</keyword>
<dbReference type="RefSeq" id="WP_072556685.1">
    <property type="nucleotide sequence ID" value="NZ_CP018155.1"/>
</dbReference>
<dbReference type="KEGG" id="ten:LPB136_12615"/>
<organism evidence="2 3">
    <name type="scientific">Tenacibaculum todarodis</name>
    <dbReference type="NCBI Taxonomy" id="1850252"/>
    <lineage>
        <taxon>Bacteria</taxon>
        <taxon>Pseudomonadati</taxon>
        <taxon>Bacteroidota</taxon>
        <taxon>Flavobacteriia</taxon>
        <taxon>Flavobacteriales</taxon>
        <taxon>Flavobacteriaceae</taxon>
        <taxon>Tenacibaculum</taxon>
    </lineage>
</organism>
<evidence type="ECO:0000256" key="1">
    <source>
        <dbReference type="SAM" id="Phobius"/>
    </source>
</evidence>